<organism evidence="3">
    <name type="scientific">Nymphaea colorata</name>
    <name type="common">pocket water lily</name>
    <dbReference type="NCBI Taxonomy" id="210225"/>
    <lineage>
        <taxon>Eukaryota</taxon>
        <taxon>Viridiplantae</taxon>
        <taxon>Streptophyta</taxon>
        <taxon>Embryophyta</taxon>
        <taxon>Tracheophyta</taxon>
        <taxon>Spermatophyta</taxon>
        <taxon>Magnoliopsida</taxon>
        <taxon>Nymphaeales</taxon>
        <taxon>Nymphaeaceae</taxon>
        <taxon>Nymphaea</taxon>
    </lineage>
</organism>
<protein>
    <submittedName>
        <fullName evidence="3">Uncharacterized protein</fullName>
    </submittedName>
</protein>
<sequence>MKRMQQAMFVDPLAAVVDAAPLVTPAAQTTGAADQVTYAAAIMVAVVLMSMVHS</sequence>
<gene>
    <name evidence="2" type="ORF">NYM_LOCUS24451</name>
    <name evidence="6" type="ORF">NYM_LOCUS24453</name>
    <name evidence="5" type="ORF">NYM_LOCUS24454</name>
    <name evidence="4" type="ORF">NYM_LOCUS24455</name>
    <name evidence="3" type="ORF">NYM_LOCUS24456</name>
</gene>
<evidence type="ECO:0000313" key="5">
    <source>
        <dbReference type="EMBL" id="VVW60728.1"/>
    </source>
</evidence>
<name>A0A5K1FJ02_9MAGN</name>
<feature type="transmembrane region" description="Helical" evidence="1">
    <location>
        <begin position="35"/>
        <end position="52"/>
    </location>
</feature>
<keyword evidence="1" id="KW-0812">Transmembrane</keyword>
<accession>A0A5K1FJ02</accession>
<evidence type="ECO:0000313" key="6">
    <source>
        <dbReference type="EMBL" id="VVW60730.1"/>
    </source>
</evidence>
<reference evidence="3" key="1">
    <citation type="submission" date="2019-09" db="EMBL/GenBank/DDBJ databases">
        <authorList>
            <person name="Zhang L."/>
        </authorList>
    </citation>
    <scope>NUCLEOTIDE SEQUENCE</scope>
</reference>
<keyword evidence="1" id="KW-0472">Membrane</keyword>
<keyword evidence="1" id="KW-1133">Transmembrane helix</keyword>
<evidence type="ECO:0000256" key="1">
    <source>
        <dbReference type="SAM" id="Phobius"/>
    </source>
</evidence>
<evidence type="ECO:0000313" key="2">
    <source>
        <dbReference type="EMBL" id="VVW60711.1"/>
    </source>
</evidence>
<dbReference type="EMBL" id="LR721785">
    <property type="protein sequence ID" value="VVW60711.1"/>
    <property type="molecule type" value="Genomic_DNA"/>
</dbReference>
<dbReference type="EMBL" id="LR721785">
    <property type="protein sequence ID" value="VVW60728.1"/>
    <property type="molecule type" value="Genomic_DNA"/>
</dbReference>
<evidence type="ECO:0000313" key="4">
    <source>
        <dbReference type="EMBL" id="VVW60726.1"/>
    </source>
</evidence>
<dbReference type="EMBL" id="LR721785">
    <property type="protein sequence ID" value="VVW60716.1"/>
    <property type="molecule type" value="Genomic_DNA"/>
</dbReference>
<dbReference type="EMBL" id="LR721785">
    <property type="protein sequence ID" value="VVW60730.1"/>
    <property type="molecule type" value="Genomic_DNA"/>
</dbReference>
<proteinExistence type="predicted"/>
<dbReference type="EMBL" id="LR721785">
    <property type="protein sequence ID" value="VVW60726.1"/>
    <property type="molecule type" value="Genomic_DNA"/>
</dbReference>
<dbReference type="AlphaFoldDB" id="A0A5K1FJ02"/>
<evidence type="ECO:0000313" key="3">
    <source>
        <dbReference type="EMBL" id="VVW60716.1"/>
    </source>
</evidence>